<proteinExistence type="predicted"/>
<accession>A0A3B0ZKK4</accession>
<gene>
    <name evidence="2" type="ORF">MNBD_GAMMA20-2480</name>
</gene>
<dbReference type="InterPro" id="IPR029413">
    <property type="entry name" value="RG-lyase_II"/>
</dbReference>
<reference evidence="2" key="1">
    <citation type="submission" date="2018-06" db="EMBL/GenBank/DDBJ databases">
        <authorList>
            <person name="Zhirakovskaya E."/>
        </authorList>
    </citation>
    <scope>NUCLEOTIDE SEQUENCE</scope>
</reference>
<dbReference type="InterPro" id="IPR013784">
    <property type="entry name" value="Carb-bd-like_fold"/>
</dbReference>
<evidence type="ECO:0000313" key="2">
    <source>
        <dbReference type="EMBL" id="VAW93938.1"/>
    </source>
</evidence>
<organism evidence="2">
    <name type="scientific">hydrothermal vent metagenome</name>
    <dbReference type="NCBI Taxonomy" id="652676"/>
    <lineage>
        <taxon>unclassified sequences</taxon>
        <taxon>metagenomes</taxon>
        <taxon>ecological metagenomes</taxon>
    </lineage>
</organism>
<evidence type="ECO:0000259" key="1">
    <source>
        <dbReference type="Pfam" id="PF14686"/>
    </source>
</evidence>
<dbReference type="Gene3D" id="2.60.40.1120">
    <property type="entry name" value="Carboxypeptidase-like, regulatory domain"/>
    <property type="match status" value="1"/>
</dbReference>
<name>A0A3B0ZKK4_9ZZZZ</name>
<sequence>MNKALTVFTLFAAASLPLTAAAYKVVDVANGGTITGKVNFSGTDPAPKIYAITKDTDACGTGDREIDFVRVTNGALNDTVVYLKKVKSGKDFPADINDLVIDQKKCGFQPFLSVMKNKDKFAVHNSDPVLHNIHTYELIGKARKTVFNISQPPELTVINKTVKLKRGTVMKLECDAHDFMHGFVFVAKNPYFAVVKEDGSFVIDNVPPGNYKIAAWHGSLGEKKGKVTVDAGGKASIDFTFKGK</sequence>
<feature type="domain" description="Rhamnogalacturonan lyase" evidence="1">
    <location>
        <begin position="191"/>
        <end position="235"/>
    </location>
</feature>
<protein>
    <recommendedName>
        <fullName evidence="1">Rhamnogalacturonan lyase domain-containing protein</fullName>
    </recommendedName>
</protein>
<dbReference type="SUPFAM" id="SSF49452">
    <property type="entry name" value="Starch-binding domain-like"/>
    <property type="match status" value="1"/>
</dbReference>
<dbReference type="AlphaFoldDB" id="A0A3B0ZKK4"/>
<dbReference type="EMBL" id="UOFU01000039">
    <property type="protein sequence ID" value="VAW93938.1"/>
    <property type="molecule type" value="Genomic_DNA"/>
</dbReference>
<dbReference type="GO" id="GO:0030246">
    <property type="term" value="F:carbohydrate binding"/>
    <property type="evidence" value="ECO:0007669"/>
    <property type="project" value="InterPro"/>
</dbReference>
<dbReference type="Pfam" id="PF14686">
    <property type="entry name" value="fn3_3"/>
    <property type="match status" value="1"/>
</dbReference>